<dbReference type="GeneID" id="108052129"/>
<evidence type="ECO:0000256" key="9">
    <source>
        <dbReference type="SAM" id="SignalP"/>
    </source>
</evidence>
<evidence type="ECO:0000256" key="1">
    <source>
        <dbReference type="ARBA" id="ARBA00004613"/>
    </source>
</evidence>
<dbReference type="InterPro" id="IPR002223">
    <property type="entry name" value="Kunitz_BPTI"/>
</dbReference>
<evidence type="ECO:0000256" key="2">
    <source>
        <dbReference type="ARBA" id="ARBA00022525"/>
    </source>
</evidence>
<protein>
    <recommendedName>
        <fullName evidence="10">BPTI/Kunitz inhibitor domain-containing protein</fullName>
    </recommendedName>
</protein>
<keyword evidence="8" id="KW-1203">Blood coagulation cascade inhibiting toxin</keyword>
<dbReference type="InterPro" id="IPR036880">
    <property type="entry name" value="Kunitz_BPTI_sf"/>
</dbReference>
<dbReference type="Proteomes" id="UP001652680">
    <property type="component" value="Unassembled WGS sequence"/>
</dbReference>
<comment type="subcellular location">
    <subcellularLocation>
        <location evidence="1">Secreted</location>
    </subcellularLocation>
</comment>
<keyword evidence="4" id="KW-0646">Protease inhibitor</keyword>
<keyword evidence="6" id="KW-1015">Disulfide bond</keyword>
<keyword evidence="7" id="KW-1199">Hemostasis impairing toxin</keyword>
<dbReference type="SMART" id="SM00131">
    <property type="entry name" value="KU"/>
    <property type="match status" value="1"/>
</dbReference>
<dbReference type="PANTHER" id="PTHR10083">
    <property type="entry name" value="KUNITZ-TYPE PROTEASE INHIBITOR-RELATED"/>
    <property type="match status" value="1"/>
</dbReference>
<reference evidence="12" key="1">
    <citation type="journal article" date="2021" name="Elife">
        <title>Highly contiguous assemblies of 101 drosophilid genomes.</title>
        <authorList>
            <person name="Kim B.Y."/>
            <person name="Wang J.R."/>
            <person name="Miller D.E."/>
            <person name="Barmina O."/>
            <person name="Delaney E."/>
            <person name="Thompson A."/>
            <person name="Comeault A.A."/>
            <person name="Peede D."/>
            <person name="D'Agostino E.R."/>
            <person name="Pelaez J."/>
            <person name="Aguilar J.M."/>
            <person name="Haji D."/>
            <person name="Matsunaga T."/>
            <person name="Armstrong E.E."/>
            <person name="Zych M."/>
            <person name="Ogawa Y."/>
            <person name="Stamenkovic-Radak M."/>
            <person name="Jelic M."/>
            <person name="Veselinovic M.S."/>
            <person name="Tanaskovic M."/>
            <person name="Eric P."/>
            <person name="Gao J.J."/>
            <person name="Katoh T.K."/>
            <person name="Toda M.J."/>
            <person name="Watabe H."/>
            <person name="Watada M."/>
            <person name="Davis J.S."/>
            <person name="Moyle L.C."/>
            <person name="Manoli G."/>
            <person name="Bertolini E."/>
            <person name="Kostal V."/>
            <person name="Hawley R.S."/>
            <person name="Takahashi A."/>
            <person name="Jones C.D."/>
            <person name="Price D.K."/>
            <person name="Whiteman N."/>
            <person name="Kopp A."/>
            <person name="Matute D.R."/>
            <person name="Petrov D.A."/>
        </authorList>
    </citation>
    <scope>NUCLEOTIDE SEQUENCE [LARGE SCALE GENOMIC DNA]</scope>
</reference>
<evidence type="ECO:0000256" key="4">
    <source>
        <dbReference type="ARBA" id="ARBA00022690"/>
    </source>
</evidence>
<evidence type="ECO:0000259" key="10">
    <source>
        <dbReference type="PROSITE" id="PS50279"/>
    </source>
</evidence>
<reference evidence="11" key="2">
    <citation type="submission" date="2025-05" db="UniProtKB">
        <authorList>
            <consortium name="EnsemblMetazoa"/>
        </authorList>
    </citation>
    <scope>IDENTIFICATION</scope>
</reference>
<dbReference type="SUPFAM" id="SSF57362">
    <property type="entry name" value="BPTI-like"/>
    <property type="match status" value="1"/>
</dbReference>
<keyword evidence="3" id="KW-0800">Toxin</keyword>
<dbReference type="PANTHER" id="PTHR10083:SF376">
    <property type="entry name" value="SERINE PEPTIDASE INHIBITOR, KUNITZ TYPE, 3"/>
    <property type="match status" value="1"/>
</dbReference>
<name>A0ABM5I4H8_DRORH</name>
<evidence type="ECO:0000256" key="6">
    <source>
        <dbReference type="ARBA" id="ARBA00023157"/>
    </source>
</evidence>
<dbReference type="InterPro" id="IPR020901">
    <property type="entry name" value="Prtase_inh_Kunz-CS"/>
</dbReference>
<feature type="chain" id="PRO_5047240142" description="BPTI/Kunitz inhibitor domain-containing protein" evidence="9">
    <location>
        <begin position="23"/>
        <end position="85"/>
    </location>
</feature>
<keyword evidence="5" id="KW-0722">Serine protease inhibitor</keyword>
<dbReference type="EnsemblMetazoa" id="XM_017134454.2">
    <property type="protein sequence ID" value="XP_016989943.2"/>
    <property type="gene ID" value="LOC108052129"/>
</dbReference>
<feature type="domain" description="BPTI/Kunitz inhibitor" evidence="10">
    <location>
        <begin position="28"/>
        <end position="83"/>
    </location>
</feature>
<feature type="signal peptide" evidence="9">
    <location>
        <begin position="1"/>
        <end position="22"/>
    </location>
</feature>
<dbReference type="PRINTS" id="PR00759">
    <property type="entry name" value="BASICPTASE"/>
</dbReference>
<evidence type="ECO:0000256" key="3">
    <source>
        <dbReference type="ARBA" id="ARBA00022656"/>
    </source>
</evidence>
<organism evidence="11 12">
    <name type="scientific">Drosophila rhopaloa</name>
    <name type="common">Fruit fly</name>
    <dbReference type="NCBI Taxonomy" id="1041015"/>
    <lineage>
        <taxon>Eukaryota</taxon>
        <taxon>Metazoa</taxon>
        <taxon>Ecdysozoa</taxon>
        <taxon>Arthropoda</taxon>
        <taxon>Hexapoda</taxon>
        <taxon>Insecta</taxon>
        <taxon>Pterygota</taxon>
        <taxon>Neoptera</taxon>
        <taxon>Endopterygota</taxon>
        <taxon>Diptera</taxon>
        <taxon>Brachycera</taxon>
        <taxon>Muscomorpha</taxon>
        <taxon>Ephydroidea</taxon>
        <taxon>Drosophilidae</taxon>
        <taxon>Drosophila</taxon>
        <taxon>Sophophora</taxon>
    </lineage>
</organism>
<dbReference type="RefSeq" id="XP_016989943.2">
    <property type="nucleotide sequence ID" value="XM_017134454.2"/>
</dbReference>
<evidence type="ECO:0000313" key="12">
    <source>
        <dbReference type="Proteomes" id="UP001652680"/>
    </source>
</evidence>
<keyword evidence="2" id="KW-0964">Secreted</keyword>
<dbReference type="Pfam" id="PF00014">
    <property type="entry name" value="Kunitz_BPTI"/>
    <property type="match status" value="1"/>
</dbReference>
<evidence type="ECO:0000256" key="5">
    <source>
        <dbReference type="ARBA" id="ARBA00022900"/>
    </source>
</evidence>
<keyword evidence="9" id="KW-0732">Signal</keyword>
<proteinExistence type="predicted"/>
<keyword evidence="12" id="KW-1185">Reference proteome</keyword>
<evidence type="ECO:0000256" key="8">
    <source>
        <dbReference type="ARBA" id="ARBA00034146"/>
    </source>
</evidence>
<dbReference type="PROSITE" id="PS00280">
    <property type="entry name" value="BPTI_KUNITZ_1"/>
    <property type="match status" value="1"/>
</dbReference>
<dbReference type="InterPro" id="IPR050098">
    <property type="entry name" value="TFPI/VKTCI-like"/>
</dbReference>
<evidence type="ECO:0000313" key="11">
    <source>
        <dbReference type="EnsemblMetazoa" id="XP_016989943.2"/>
    </source>
</evidence>
<accession>A0ABM5I4H8</accession>
<evidence type="ECO:0000256" key="7">
    <source>
        <dbReference type="ARBA" id="ARBA00023240"/>
    </source>
</evidence>
<dbReference type="Gene3D" id="4.10.410.10">
    <property type="entry name" value="Pancreatic trypsin inhibitor Kunitz domain"/>
    <property type="match status" value="1"/>
</dbReference>
<sequence>MNNNMVVVLFHLILVLFGFVSGLKDPICALKPASDVFYVKSCYNSSRQFSYYVDKKECLDFVYSGCGGNANRFESKSKCEDKCKE</sequence>
<dbReference type="PROSITE" id="PS50279">
    <property type="entry name" value="BPTI_KUNITZ_2"/>
    <property type="match status" value="1"/>
</dbReference>